<sequence>MKKTALAAVFASIVFINFTASLFAEDKALAAANRKTAVRFLKLAEDCFADSAWDAALAQAKMGLAYDDSVADLHYIEAAVLAKLGHPRAEILPLAERALTEGVWTGYNRDGARLLYADLLCDTGSYEKAVSVLDEPSFIYSADAEYVRLKAYYRMRSADTIDKARSIVNGARKIYPNDTRFPLLFFRCEYAMKGDDVPLIVQSIADSLIARMGRRNRTDAELEIYACLFASGDAQKRMLQAFAAAGMRHPLYARAALSAGLISQEEAVSYFFYFADKTISLRVLSDFASALTEENAKRIFVEHIASYGGVLTVDTDGDLEANLTVRYERGRPASISYDKNTDGVDEWSALCDFGAPVSLSMRNCKIEYGNYPSVLKAEFTEQDSQNHTSSFDFADGALLWSPFSMDVLREFKDDFGVDFFVPVVKNDVPLSDSSSLLLAASKYDVPSTEREGATISFSVLDGKMQTADYYAGGKAYARAVFENGFPKTRSVDHDGDGVFETVEVFGRDTENAMHLSSEERLRVSKNILGSPKDEGVYIKAIRIDRDGDASADFIEEYAADGAKTVSWDTDGDGLWDVRYERMAQKAGKATVEKASFYLFPERRLVVVGSENGVPVKVVSGGIDYNVRKGKRASLYRIGEAGTVEDEARAVSALASVSEEGKVTPVQGASRLMLAVRIGGVTYAALVPDVPKEISSETTGDLPKAAQTSQTAGETGNAGAVSEVQNGVRGN</sequence>
<feature type="chain" id="PRO_5045085078" description="Tetratricopeptide repeat protein" evidence="2">
    <location>
        <begin position="25"/>
        <end position="730"/>
    </location>
</feature>
<dbReference type="EMBL" id="AVQI01000067">
    <property type="protein sequence ID" value="ERK00401.1"/>
    <property type="molecule type" value="Genomic_DNA"/>
</dbReference>
<keyword evidence="4" id="KW-1185">Reference proteome</keyword>
<name>A0ABP2YJN4_TRESO</name>
<evidence type="ECO:0000313" key="4">
    <source>
        <dbReference type="Proteomes" id="UP000016646"/>
    </source>
</evidence>
<comment type="caution">
    <text evidence="3">The sequence shown here is derived from an EMBL/GenBank/DDBJ whole genome shotgun (WGS) entry which is preliminary data.</text>
</comment>
<feature type="signal peptide" evidence="2">
    <location>
        <begin position="1"/>
        <end position="24"/>
    </location>
</feature>
<evidence type="ECO:0000256" key="1">
    <source>
        <dbReference type="SAM" id="MobiDB-lite"/>
    </source>
</evidence>
<dbReference type="RefSeq" id="WP_021495694.1">
    <property type="nucleotide sequence ID" value="NZ_AVQI01000067.1"/>
</dbReference>
<accession>A0ABP2YJN4</accession>
<evidence type="ECO:0000256" key="2">
    <source>
        <dbReference type="SAM" id="SignalP"/>
    </source>
</evidence>
<dbReference type="Proteomes" id="UP000016646">
    <property type="component" value="Unassembled WGS sequence"/>
</dbReference>
<protein>
    <recommendedName>
        <fullName evidence="5">Tetratricopeptide repeat protein</fullName>
    </recommendedName>
</protein>
<evidence type="ECO:0008006" key="5">
    <source>
        <dbReference type="Google" id="ProtNLM"/>
    </source>
</evidence>
<organism evidence="3 4">
    <name type="scientific">Treponema socranskii subsp. socranskii VPI DR56BR1116 = ATCC 35536</name>
    <dbReference type="NCBI Taxonomy" id="1125725"/>
    <lineage>
        <taxon>Bacteria</taxon>
        <taxon>Pseudomonadati</taxon>
        <taxon>Spirochaetota</taxon>
        <taxon>Spirochaetia</taxon>
        <taxon>Spirochaetales</taxon>
        <taxon>Treponemataceae</taxon>
        <taxon>Treponema</taxon>
    </lineage>
</organism>
<reference evidence="3 4" key="1">
    <citation type="submission" date="2013-08" db="EMBL/GenBank/DDBJ databases">
        <authorList>
            <person name="Durkin A.S."/>
            <person name="Haft D.R."/>
            <person name="McCorrison J."/>
            <person name="Torralba M."/>
            <person name="Gillis M."/>
            <person name="Haft D.H."/>
            <person name="Methe B."/>
            <person name="Sutton G."/>
            <person name="Nelson K.E."/>
        </authorList>
    </citation>
    <scope>NUCLEOTIDE SEQUENCE [LARGE SCALE GENOMIC DNA]</scope>
    <source>
        <strain evidence="3 4">ATCC 35536</strain>
    </source>
</reference>
<feature type="region of interest" description="Disordered" evidence="1">
    <location>
        <begin position="693"/>
        <end position="730"/>
    </location>
</feature>
<evidence type="ECO:0000313" key="3">
    <source>
        <dbReference type="EMBL" id="ERK00401.1"/>
    </source>
</evidence>
<keyword evidence="2" id="KW-0732">Signal</keyword>
<gene>
    <name evidence="3" type="ORF">HMPREF0860_1103</name>
</gene>
<proteinExistence type="predicted"/>